<dbReference type="CDD" id="cd00093">
    <property type="entry name" value="HTH_XRE"/>
    <property type="match status" value="1"/>
</dbReference>
<dbReference type="KEGG" id="fki:FK004_12755"/>
<keyword evidence="1" id="KW-0805">Transcription regulation</keyword>
<keyword evidence="3" id="KW-0804">Transcription</keyword>
<dbReference type="PANTHER" id="PTHR40661:SF1">
    <property type="entry name" value="HTH CRO_C1-TYPE DOMAIN-CONTAINING PROTEIN"/>
    <property type="match status" value="1"/>
</dbReference>
<dbReference type="SUPFAM" id="SSF47413">
    <property type="entry name" value="lambda repressor-like DNA-binding domains"/>
    <property type="match status" value="1"/>
</dbReference>
<proteinExistence type="predicted"/>
<evidence type="ECO:0000256" key="3">
    <source>
        <dbReference type="ARBA" id="ARBA00023163"/>
    </source>
</evidence>
<dbReference type="PROSITE" id="PS50943">
    <property type="entry name" value="HTH_CROC1"/>
    <property type="match status" value="1"/>
</dbReference>
<dbReference type="OrthoDB" id="3831186at2"/>
<protein>
    <recommendedName>
        <fullName evidence="4">HTH cro/C1-type domain-containing protein</fullName>
    </recommendedName>
</protein>
<dbReference type="AlphaFoldDB" id="A0A2S1LQJ3"/>
<dbReference type="InterPro" id="IPR001387">
    <property type="entry name" value="Cro/C1-type_HTH"/>
</dbReference>
<dbReference type="Pfam" id="PF01381">
    <property type="entry name" value="HTH_3"/>
    <property type="match status" value="1"/>
</dbReference>
<dbReference type="Proteomes" id="UP000244677">
    <property type="component" value="Chromosome"/>
</dbReference>
<name>A0A2S1LQJ3_9FLAO</name>
<evidence type="ECO:0000313" key="6">
    <source>
        <dbReference type="Proteomes" id="UP000244677"/>
    </source>
</evidence>
<dbReference type="PANTHER" id="PTHR40661">
    <property type="match status" value="1"/>
</dbReference>
<dbReference type="SMART" id="SM00530">
    <property type="entry name" value="HTH_XRE"/>
    <property type="match status" value="1"/>
</dbReference>
<evidence type="ECO:0000256" key="2">
    <source>
        <dbReference type="ARBA" id="ARBA00023125"/>
    </source>
</evidence>
<organism evidence="5 6">
    <name type="scientific">Flavobacterium kingsejongi</name>
    <dbReference type="NCBI Taxonomy" id="1678728"/>
    <lineage>
        <taxon>Bacteria</taxon>
        <taxon>Pseudomonadati</taxon>
        <taxon>Bacteroidota</taxon>
        <taxon>Flavobacteriia</taxon>
        <taxon>Flavobacteriales</taxon>
        <taxon>Flavobacteriaceae</taxon>
        <taxon>Flavobacterium</taxon>
    </lineage>
</organism>
<reference evidence="5 6" key="1">
    <citation type="submission" date="2017-04" db="EMBL/GenBank/DDBJ databases">
        <title>Complete genome sequence of Flavobacterium kingsejong AJ004.</title>
        <authorList>
            <person name="Lee P.C."/>
        </authorList>
    </citation>
    <scope>NUCLEOTIDE SEQUENCE [LARGE SCALE GENOMIC DNA]</scope>
    <source>
        <strain evidence="5 6">AJ004</strain>
    </source>
</reference>
<dbReference type="GO" id="GO:0003677">
    <property type="term" value="F:DNA binding"/>
    <property type="evidence" value="ECO:0007669"/>
    <property type="project" value="UniProtKB-KW"/>
</dbReference>
<dbReference type="RefSeq" id="WP_108737571.1">
    <property type="nucleotide sequence ID" value="NZ_CP020919.1"/>
</dbReference>
<feature type="domain" description="HTH cro/C1-type" evidence="4">
    <location>
        <begin position="8"/>
        <end position="62"/>
    </location>
</feature>
<evidence type="ECO:0000259" key="4">
    <source>
        <dbReference type="PROSITE" id="PS50943"/>
    </source>
</evidence>
<dbReference type="Gene3D" id="1.10.260.40">
    <property type="entry name" value="lambda repressor-like DNA-binding domains"/>
    <property type="match status" value="1"/>
</dbReference>
<sequence>METIQERLQYLLDSKGLTPYQLSVKTGISNSTLSRTLKKGSKPNSKTLELLCKYFEITEEWLLTGNANSVSALENKNGNKFFELASGKFLMTVKLVPIKAYAQYISECCDGEFVSDYQYEEVSFHVDKYARGNYMAFEIKGDSMDNGMLYDTPDKATALCRELGRQHWKDGFRDSLYGWVIVHIDTILFKDIIAQNLETGIITCHSRNESPEYADFEISLNDVKQIFKVIKRTF</sequence>
<evidence type="ECO:0000313" key="5">
    <source>
        <dbReference type="EMBL" id="AWG26033.1"/>
    </source>
</evidence>
<evidence type="ECO:0000256" key="1">
    <source>
        <dbReference type="ARBA" id="ARBA00023015"/>
    </source>
</evidence>
<dbReference type="InterPro" id="IPR010982">
    <property type="entry name" value="Lambda_DNA-bd_dom_sf"/>
</dbReference>
<keyword evidence="2" id="KW-0238">DNA-binding</keyword>
<keyword evidence="6" id="KW-1185">Reference proteome</keyword>
<gene>
    <name evidence="5" type="ORF">FK004_12755</name>
</gene>
<accession>A0A2S1LQJ3</accession>
<dbReference type="EMBL" id="CP020919">
    <property type="protein sequence ID" value="AWG26033.1"/>
    <property type="molecule type" value="Genomic_DNA"/>
</dbReference>